<name>M2QNS5_CERS8</name>
<dbReference type="Proteomes" id="UP000016930">
    <property type="component" value="Unassembled WGS sequence"/>
</dbReference>
<evidence type="ECO:0000313" key="3">
    <source>
        <dbReference type="Proteomes" id="UP000016930"/>
    </source>
</evidence>
<accession>M2QNS5</accession>
<dbReference type="EMBL" id="KB445805">
    <property type="protein sequence ID" value="EMD33810.1"/>
    <property type="molecule type" value="Genomic_DNA"/>
</dbReference>
<sequence>MLHTARPGKPDASSRPAPAAPADFLSCQPRTLRIPNTHRARTQHAQLAAPPYDTPLARDWWPPVRRYCLSAGNPLWDGARDNGKPTPPEARACVSLSPPPHAFLMLFGILPGILPGDPAP</sequence>
<proteinExistence type="predicted"/>
<reference evidence="2 3" key="1">
    <citation type="journal article" date="2012" name="Proc. Natl. Acad. Sci. U.S.A.">
        <title>Comparative genomics of Ceriporiopsis subvermispora and Phanerochaete chrysosporium provide insight into selective ligninolysis.</title>
        <authorList>
            <person name="Fernandez-Fueyo E."/>
            <person name="Ruiz-Duenas F.J."/>
            <person name="Ferreira P."/>
            <person name="Floudas D."/>
            <person name="Hibbett D.S."/>
            <person name="Canessa P."/>
            <person name="Larrondo L.F."/>
            <person name="James T.Y."/>
            <person name="Seelenfreund D."/>
            <person name="Lobos S."/>
            <person name="Polanco R."/>
            <person name="Tello M."/>
            <person name="Honda Y."/>
            <person name="Watanabe T."/>
            <person name="Watanabe T."/>
            <person name="Ryu J.S."/>
            <person name="Kubicek C.P."/>
            <person name="Schmoll M."/>
            <person name="Gaskell J."/>
            <person name="Hammel K.E."/>
            <person name="St John F.J."/>
            <person name="Vanden Wymelenberg A."/>
            <person name="Sabat G."/>
            <person name="Splinter BonDurant S."/>
            <person name="Syed K."/>
            <person name="Yadav J.S."/>
            <person name="Doddapaneni H."/>
            <person name="Subramanian V."/>
            <person name="Lavin J.L."/>
            <person name="Oguiza J.A."/>
            <person name="Perez G."/>
            <person name="Pisabarro A.G."/>
            <person name="Ramirez L."/>
            <person name="Santoyo F."/>
            <person name="Master E."/>
            <person name="Coutinho P.M."/>
            <person name="Henrissat B."/>
            <person name="Lombard V."/>
            <person name="Magnuson J.K."/>
            <person name="Kuees U."/>
            <person name="Hori C."/>
            <person name="Igarashi K."/>
            <person name="Samejima M."/>
            <person name="Held B.W."/>
            <person name="Barry K.W."/>
            <person name="LaButti K.M."/>
            <person name="Lapidus A."/>
            <person name="Lindquist E.A."/>
            <person name="Lucas S.M."/>
            <person name="Riley R."/>
            <person name="Salamov A.A."/>
            <person name="Hoffmeister D."/>
            <person name="Schwenk D."/>
            <person name="Hadar Y."/>
            <person name="Yarden O."/>
            <person name="de Vries R.P."/>
            <person name="Wiebenga A."/>
            <person name="Stenlid J."/>
            <person name="Eastwood D."/>
            <person name="Grigoriev I.V."/>
            <person name="Berka R.M."/>
            <person name="Blanchette R.A."/>
            <person name="Kersten P."/>
            <person name="Martinez A.T."/>
            <person name="Vicuna R."/>
            <person name="Cullen D."/>
        </authorList>
    </citation>
    <scope>NUCLEOTIDE SEQUENCE [LARGE SCALE GENOMIC DNA]</scope>
    <source>
        <strain evidence="2 3">B</strain>
    </source>
</reference>
<feature type="compositionally biased region" description="Low complexity" evidence="1">
    <location>
        <begin position="10"/>
        <end position="23"/>
    </location>
</feature>
<protein>
    <submittedName>
        <fullName evidence="2">Uncharacterized protein</fullName>
    </submittedName>
</protein>
<keyword evidence="3" id="KW-1185">Reference proteome</keyword>
<organism evidence="2 3">
    <name type="scientific">Ceriporiopsis subvermispora (strain B)</name>
    <name type="common">White-rot fungus</name>
    <name type="synonym">Gelatoporia subvermispora</name>
    <dbReference type="NCBI Taxonomy" id="914234"/>
    <lineage>
        <taxon>Eukaryota</taxon>
        <taxon>Fungi</taxon>
        <taxon>Dikarya</taxon>
        <taxon>Basidiomycota</taxon>
        <taxon>Agaricomycotina</taxon>
        <taxon>Agaricomycetes</taxon>
        <taxon>Polyporales</taxon>
        <taxon>Gelatoporiaceae</taxon>
        <taxon>Gelatoporia</taxon>
    </lineage>
</organism>
<evidence type="ECO:0000256" key="1">
    <source>
        <dbReference type="SAM" id="MobiDB-lite"/>
    </source>
</evidence>
<dbReference type="AlphaFoldDB" id="M2QNS5"/>
<gene>
    <name evidence="2" type="ORF">CERSUDRAFT_98358</name>
</gene>
<evidence type="ECO:0000313" key="2">
    <source>
        <dbReference type="EMBL" id="EMD33810.1"/>
    </source>
</evidence>
<feature type="region of interest" description="Disordered" evidence="1">
    <location>
        <begin position="1"/>
        <end position="29"/>
    </location>
</feature>
<dbReference type="HOGENOM" id="CLU_2049410_0_0_1"/>